<dbReference type="GO" id="GO:0005829">
    <property type="term" value="C:cytosol"/>
    <property type="evidence" value="ECO:0007669"/>
    <property type="project" value="TreeGrafter"/>
</dbReference>
<dbReference type="VEuPathDB" id="PlasmoDB:PGSY75_0715600"/>
<sequence length="860" mass="98715">MLNLWKGLNTYTNKRIRHQNIITNEILIKKQTRNNHNFNISLEKGWERKLCNNIINRKDLLLKKMEMKISMSSMNIRKCNMLNNINILYNNLNKYVNIYMNNKIKCFNHMNGTRHHYSSKKLNIIDPEKIRNVAIIAHVDHGKTTLVDKLLRQGGEITNNDRVMDHNDLEKERGITIMSKVTRIKYDDYYFNIVDTPGHSDFGGEVERVLNLIDGVCLIIDVVEGPKNQTKFVLKKSLLNPSCKIIVIMNKFDKPSNMKKKEEIENEIFDLFVDLNAPEELMNYPILYASAKNGWCTDNFDEAKQNNTEKNDVLVIFKKIIEYIDSPVHLSKNNKLLEDKSTNHLMDEKNNRNENSEHSEKVFREENEKKKDYMQNDETDKIEDISQVDKKMASIANKNSNNNNKNNNNNNNNNINNNNNNDNNMYNSSLDLSSQSINKKNEKDKIMTDVILKEPFCMLVSLIDHQEGVGVTVTGKIFKGVIKKGDSIIVKSEDNKLRGHCVIKNIFYMKGLKIENVPFASAGDIVNISIAKGVTPSVNDTITSDENMESLKTRPIDPPVLCLKISQNTSPLTGKDGKHITLSSIGNRLKKEAAINIAIEISESEKKDSYEVKGRGELQLGILIEKLRREGYEMTISSPNVIYTKDEKGNLLEPIEEYHITIPSSMTSNVIEKLNTRKAEIVDIINDDNDNTFIKCICPSRNFFGMRSYLRDISKGTSIINSELKEYKKKQPSYKRDRNGVIISSSSGTTTAFSLDPIQQKGNLFVNENYPTYEGMIIGEHFLSNDIEMNAIKIKPVQHLRNKGHEDTIRINHKNITIEYALSFIQDDEEIEVTPKRIVMRKKILNTEQRKTANRKAKHG</sequence>
<proteinExistence type="predicted"/>
<evidence type="ECO:0000256" key="1">
    <source>
        <dbReference type="SAM" id="MobiDB-lite"/>
    </source>
</evidence>
<feature type="compositionally biased region" description="Low complexity" evidence="1">
    <location>
        <begin position="397"/>
        <end position="424"/>
    </location>
</feature>
<dbReference type="InterPro" id="IPR009000">
    <property type="entry name" value="Transl_B-barrel_sf"/>
</dbReference>
<dbReference type="KEGG" id="pgab:PGSY75_0715600"/>
<accession>A0A151LQ21</accession>
<feature type="compositionally biased region" description="Basic and acidic residues" evidence="1">
    <location>
        <begin position="342"/>
        <end position="392"/>
    </location>
</feature>
<dbReference type="Gene3D" id="3.30.70.870">
    <property type="entry name" value="Elongation Factor G (Translational Gtpase), domain 3"/>
    <property type="match status" value="1"/>
</dbReference>
<dbReference type="CDD" id="cd03710">
    <property type="entry name" value="BipA_TypA_C"/>
    <property type="match status" value="1"/>
</dbReference>
<dbReference type="PROSITE" id="PS51722">
    <property type="entry name" value="G_TR_2"/>
    <property type="match status" value="1"/>
</dbReference>
<name>A0A151LQ21_9APIC</name>
<protein>
    <submittedName>
        <fullName evidence="3">Putative GTP-binding translation elongation factor tu family protein</fullName>
    </submittedName>
</protein>
<dbReference type="EMBL" id="LVLB01000008">
    <property type="protein sequence ID" value="KYO01294.1"/>
    <property type="molecule type" value="Genomic_DNA"/>
</dbReference>
<dbReference type="SMART" id="SM00838">
    <property type="entry name" value="EFG_C"/>
    <property type="match status" value="1"/>
</dbReference>
<keyword evidence="3" id="KW-0251">Elongation factor</keyword>
<dbReference type="GO" id="GO:0005525">
    <property type="term" value="F:GTP binding"/>
    <property type="evidence" value="ECO:0007669"/>
    <property type="project" value="InterPro"/>
</dbReference>
<dbReference type="GO" id="GO:0003746">
    <property type="term" value="F:translation elongation factor activity"/>
    <property type="evidence" value="ECO:0007669"/>
    <property type="project" value="UniProtKB-KW"/>
</dbReference>
<dbReference type="GO" id="GO:0003924">
    <property type="term" value="F:GTPase activity"/>
    <property type="evidence" value="ECO:0007669"/>
    <property type="project" value="InterPro"/>
</dbReference>
<dbReference type="Pfam" id="PF00009">
    <property type="entry name" value="GTP_EFTU"/>
    <property type="match status" value="1"/>
</dbReference>
<evidence type="ECO:0000313" key="4">
    <source>
        <dbReference type="Proteomes" id="UP000076004"/>
    </source>
</evidence>
<dbReference type="InterPro" id="IPR000640">
    <property type="entry name" value="EFG_V-like"/>
</dbReference>
<dbReference type="Proteomes" id="UP000076004">
    <property type="component" value="Unassembled WGS sequence"/>
</dbReference>
<dbReference type="Gene3D" id="2.40.30.10">
    <property type="entry name" value="Translation factors"/>
    <property type="match status" value="1"/>
</dbReference>
<organism evidence="3 4">
    <name type="scientific">Plasmodium gaboni</name>
    <dbReference type="NCBI Taxonomy" id="647221"/>
    <lineage>
        <taxon>Eukaryota</taxon>
        <taxon>Sar</taxon>
        <taxon>Alveolata</taxon>
        <taxon>Apicomplexa</taxon>
        <taxon>Aconoidasida</taxon>
        <taxon>Haemosporida</taxon>
        <taxon>Plasmodiidae</taxon>
        <taxon>Plasmodium</taxon>
        <taxon>Plasmodium (Laverania)</taxon>
    </lineage>
</organism>
<evidence type="ECO:0000313" key="3">
    <source>
        <dbReference type="EMBL" id="KYO01294.1"/>
    </source>
</evidence>
<dbReference type="InterPro" id="IPR027417">
    <property type="entry name" value="P-loop_NTPase"/>
</dbReference>
<dbReference type="PANTHER" id="PTHR42908:SF8">
    <property type="entry name" value="TR-TYPE G DOMAIN-CONTAINING PROTEIN"/>
    <property type="match status" value="1"/>
</dbReference>
<dbReference type="AlphaFoldDB" id="A0A151LQ21"/>
<dbReference type="InterPro" id="IPR047041">
    <property type="entry name" value="BipA_GTP-bd_dom"/>
</dbReference>
<dbReference type="GO" id="GO:1990904">
    <property type="term" value="C:ribonucleoprotein complex"/>
    <property type="evidence" value="ECO:0007669"/>
    <property type="project" value="TreeGrafter"/>
</dbReference>
<feature type="domain" description="Tr-type G" evidence="2">
    <location>
        <begin position="128"/>
        <end position="328"/>
    </location>
</feature>
<dbReference type="SUPFAM" id="SSF52540">
    <property type="entry name" value="P-loop containing nucleoside triphosphate hydrolases"/>
    <property type="match status" value="1"/>
</dbReference>
<dbReference type="InterPro" id="IPR035651">
    <property type="entry name" value="BipA_V"/>
</dbReference>
<dbReference type="VEuPathDB" id="PlasmoDB:PGABG01_0713500"/>
<dbReference type="Gene3D" id="3.30.70.240">
    <property type="match status" value="1"/>
</dbReference>
<dbReference type="PANTHER" id="PTHR42908">
    <property type="entry name" value="TRANSLATION ELONGATION FACTOR-RELATED"/>
    <property type="match status" value="1"/>
</dbReference>
<comment type="caution">
    <text evidence="3">The sequence shown here is derived from an EMBL/GenBank/DDBJ whole genome shotgun (WGS) entry which is preliminary data.</text>
</comment>
<dbReference type="InterPro" id="IPR000795">
    <property type="entry name" value="T_Tr_GTP-bd_dom"/>
</dbReference>
<reference evidence="3 4" key="1">
    <citation type="journal article" date="2016" name="Nat. Commun.">
        <title>Genomes of cryptic chimpanzee Plasmodium species reveal key evolutionary events leading to human malaria.</title>
        <authorList>
            <person name="Sundararaman S.A."/>
            <person name="Plenderleith L.J."/>
            <person name="Liu W."/>
            <person name="Loy D.E."/>
            <person name="Learn G.H."/>
            <person name="Li Y."/>
            <person name="Shaw K.S."/>
            <person name="Ayouba A."/>
            <person name="Peeters M."/>
            <person name="Speede S."/>
            <person name="Shaw G.M."/>
            <person name="Bushman F.D."/>
            <person name="Brisson D."/>
            <person name="Rayner J.C."/>
            <person name="Sharp P.M."/>
            <person name="Hahn B.H."/>
        </authorList>
    </citation>
    <scope>NUCLEOTIDE SEQUENCE [LARGE SCALE GENOMIC DNA]</scope>
    <source>
        <strain evidence="3 4">SY75</strain>
    </source>
</reference>
<dbReference type="SUPFAM" id="SSF54980">
    <property type="entry name" value="EF-G C-terminal domain-like"/>
    <property type="match status" value="2"/>
</dbReference>
<dbReference type="InterPro" id="IPR042116">
    <property type="entry name" value="TypA/BipA_C"/>
</dbReference>
<evidence type="ECO:0000259" key="2">
    <source>
        <dbReference type="PROSITE" id="PS51722"/>
    </source>
</evidence>
<dbReference type="NCBIfam" id="TIGR00231">
    <property type="entry name" value="small_GTP"/>
    <property type="match status" value="1"/>
</dbReference>
<feature type="region of interest" description="Disordered" evidence="1">
    <location>
        <begin position="342"/>
        <end position="430"/>
    </location>
</feature>
<dbReference type="InterPro" id="IPR048876">
    <property type="entry name" value="BipA_C"/>
</dbReference>
<dbReference type="InterPro" id="IPR035647">
    <property type="entry name" value="EFG_III/V"/>
</dbReference>
<dbReference type="Pfam" id="PF21018">
    <property type="entry name" value="BipA_C"/>
    <property type="match status" value="1"/>
</dbReference>
<dbReference type="InterPro" id="IPR005225">
    <property type="entry name" value="Small_GTP-bd"/>
</dbReference>
<dbReference type="Gene3D" id="2.40.50.250">
    <property type="entry name" value="bipa protein"/>
    <property type="match status" value="1"/>
</dbReference>
<dbReference type="RefSeq" id="XP_018642498.1">
    <property type="nucleotide sequence ID" value="XM_018784997.1"/>
</dbReference>
<dbReference type="Gene3D" id="3.40.50.300">
    <property type="entry name" value="P-loop containing nucleotide triphosphate hydrolases"/>
    <property type="match status" value="1"/>
</dbReference>
<dbReference type="FunFam" id="3.30.70.240:FF:000018">
    <property type="entry name" value="GTP-binding translation elongation factor, putative"/>
    <property type="match status" value="1"/>
</dbReference>
<gene>
    <name evidence="3" type="ORF">PGSY75_0715600</name>
</gene>
<dbReference type="GeneID" id="29775614"/>
<keyword evidence="3" id="KW-0648">Protein biosynthesis</keyword>
<dbReference type="SUPFAM" id="SSF50447">
    <property type="entry name" value="Translation proteins"/>
    <property type="match status" value="1"/>
</dbReference>
<dbReference type="PRINTS" id="PR00315">
    <property type="entry name" value="ELONGATNFCT"/>
</dbReference>
<dbReference type="Pfam" id="PF00679">
    <property type="entry name" value="EFG_C"/>
    <property type="match status" value="1"/>
</dbReference>
<dbReference type="CDD" id="cd01891">
    <property type="entry name" value="TypA_BipA"/>
    <property type="match status" value="1"/>
</dbReference>